<comment type="caution">
    <text evidence="2">The sequence shown here is derived from an EMBL/GenBank/DDBJ whole genome shotgun (WGS) entry which is preliminary data.</text>
</comment>
<evidence type="ECO:0008006" key="4">
    <source>
        <dbReference type="Google" id="ProtNLM"/>
    </source>
</evidence>
<feature type="transmembrane region" description="Helical" evidence="1">
    <location>
        <begin position="81"/>
        <end position="102"/>
    </location>
</feature>
<keyword evidence="1" id="KW-0472">Membrane</keyword>
<evidence type="ECO:0000313" key="3">
    <source>
        <dbReference type="Proteomes" id="UP000292373"/>
    </source>
</evidence>
<feature type="transmembrane region" description="Helical" evidence="1">
    <location>
        <begin position="56"/>
        <end position="74"/>
    </location>
</feature>
<gene>
    <name evidence="2" type="ORF">ET989_06055</name>
</gene>
<protein>
    <recommendedName>
        <fullName evidence="4">HdeD family acid-resistance protein</fullName>
    </recommendedName>
</protein>
<feature type="transmembrane region" description="Helical" evidence="1">
    <location>
        <begin position="135"/>
        <end position="154"/>
    </location>
</feature>
<dbReference type="AlphaFoldDB" id="A0A4Q9KET8"/>
<proteinExistence type="predicted"/>
<accession>A0A4Q9KET8</accession>
<keyword evidence="3" id="KW-1185">Reference proteome</keyword>
<dbReference type="InterPro" id="IPR005325">
    <property type="entry name" value="DUF308_memb"/>
</dbReference>
<dbReference type="Proteomes" id="UP000292373">
    <property type="component" value="Unassembled WGS sequence"/>
</dbReference>
<reference evidence="2 3" key="1">
    <citation type="submission" date="2019-01" db="EMBL/GenBank/DDBJ databases">
        <title>Lactibacter flavus gen. nov., sp. nov., a novel bacterium of the family Propionibacteriaceae isolated from raw milk and dairy products.</title>
        <authorList>
            <person name="Huptas C."/>
            <person name="Wenning M."/>
            <person name="Breitenwieser F."/>
            <person name="Doll E."/>
            <person name="Von Neubeck M."/>
            <person name="Busse H.-J."/>
            <person name="Scherer S."/>
        </authorList>
    </citation>
    <scope>NUCLEOTIDE SEQUENCE [LARGE SCALE GENOMIC DNA]</scope>
    <source>
        <strain evidence="2 3">KCTC 33808</strain>
    </source>
</reference>
<name>A0A4Q9KET8_9ACTN</name>
<keyword evidence="1" id="KW-0812">Transmembrane</keyword>
<evidence type="ECO:0000313" key="2">
    <source>
        <dbReference type="EMBL" id="TBT86000.1"/>
    </source>
</evidence>
<dbReference type="Pfam" id="PF03729">
    <property type="entry name" value="DUF308"/>
    <property type="match status" value="1"/>
</dbReference>
<dbReference type="EMBL" id="SDMQ01000004">
    <property type="protein sequence ID" value="TBT86000.1"/>
    <property type="molecule type" value="Genomic_DNA"/>
</dbReference>
<keyword evidence="1" id="KW-1133">Transmembrane helix</keyword>
<feature type="transmembrane region" description="Helical" evidence="1">
    <location>
        <begin position="160"/>
        <end position="186"/>
    </location>
</feature>
<dbReference type="OrthoDB" id="3727518at2"/>
<feature type="transmembrane region" description="Helical" evidence="1">
    <location>
        <begin position="29"/>
        <end position="50"/>
    </location>
</feature>
<evidence type="ECO:0000256" key="1">
    <source>
        <dbReference type="SAM" id="Phobius"/>
    </source>
</evidence>
<sequence length="192" mass="20143">MSSTGMDDVNIPSNPVETTMTKTLRTLSLVELLNAALLIGLGILLMWWPGLTLRSLVIFCGAFLLVESVSTMIGAWHATGLLRWVAGTIGVIGIALGLLVLLLPGLTLSFIAVAVGLWTIVSGIALMARKATDHRWLHVLGGLLLVLAGGWFVIDHTAAIITIGLWAGMTLLAIGATQAAAAIAVWRAAKNS</sequence>
<feature type="transmembrane region" description="Helical" evidence="1">
    <location>
        <begin position="108"/>
        <end position="128"/>
    </location>
</feature>
<organism evidence="2 3">
    <name type="scientific">Propioniciclava sinopodophylli</name>
    <dbReference type="NCBI Taxonomy" id="1837344"/>
    <lineage>
        <taxon>Bacteria</taxon>
        <taxon>Bacillati</taxon>
        <taxon>Actinomycetota</taxon>
        <taxon>Actinomycetes</taxon>
        <taxon>Propionibacteriales</taxon>
        <taxon>Propionibacteriaceae</taxon>
        <taxon>Propioniciclava</taxon>
    </lineage>
</organism>